<feature type="transmembrane region" description="Helical" evidence="1">
    <location>
        <begin position="315"/>
        <end position="335"/>
    </location>
</feature>
<feature type="transmembrane region" description="Helical" evidence="1">
    <location>
        <begin position="92"/>
        <end position="108"/>
    </location>
</feature>
<evidence type="ECO:0000313" key="3">
    <source>
        <dbReference type="EMBL" id="KIZ38511.1"/>
    </source>
</evidence>
<dbReference type="PATRIC" id="fig|316.110.peg.153"/>
<feature type="transmembrane region" description="Helical" evidence="1">
    <location>
        <begin position="169"/>
        <end position="187"/>
    </location>
</feature>
<evidence type="ECO:0000259" key="2">
    <source>
        <dbReference type="Pfam" id="PF01757"/>
    </source>
</evidence>
<organism evidence="3 4">
    <name type="scientific">Stutzerimonas stutzeri</name>
    <name type="common">Pseudomonas stutzeri</name>
    <dbReference type="NCBI Taxonomy" id="316"/>
    <lineage>
        <taxon>Bacteria</taxon>
        <taxon>Pseudomonadati</taxon>
        <taxon>Pseudomonadota</taxon>
        <taxon>Gammaproteobacteria</taxon>
        <taxon>Pseudomonadales</taxon>
        <taxon>Pseudomonadaceae</taxon>
        <taxon>Stutzerimonas</taxon>
    </lineage>
</organism>
<feature type="transmembrane region" description="Helical" evidence="1">
    <location>
        <begin position="139"/>
        <end position="162"/>
    </location>
</feature>
<dbReference type="InterPro" id="IPR050879">
    <property type="entry name" value="Acyltransferase_3"/>
</dbReference>
<name>A0A0D7ECZ8_STUST</name>
<keyword evidence="1" id="KW-0472">Membrane</keyword>
<dbReference type="GO" id="GO:0000271">
    <property type="term" value="P:polysaccharide biosynthetic process"/>
    <property type="evidence" value="ECO:0007669"/>
    <property type="project" value="TreeGrafter"/>
</dbReference>
<feature type="transmembrane region" description="Helical" evidence="1">
    <location>
        <begin position="193"/>
        <end position="212"/>
    </location>
</feature>
<feature type="transmembrane region" description="Helical" evidence="1">
    <location>
        <begin position="281"/>
        <end position="303"/>
    </location>
</feature>
<dbReference type="PANTHER" id="PTHR23028:SF53">
    <property type="entry name" value="ACYL_TRANSF_3 DOMAIN-CONTAINING PROTEIN"/>
    <property type="match status" value="1"/>
</dbReference>
<dbReference type="AlphaFoldDB" id="A0A0D7ECZ8"/>
<dbReference type="Pfam" id="PF01757">
    <property type="entry name" value="Acyl_transf_3"/>
    <property type="match status" value="1"/>
</dbReference>
<dbReference type="GO" id="GO:0016747">
    <property type="term" value="F:acyltransferase activity, transferring groups other than amino-acyl groups"/>
    <property type="evidence" value="ECO:0007669"/>
    <property type="project" value="InterPro"/>
</dbReference>
<feature type="domain" description="Acyltransferase 3" evidence="2">
    <location>
        <begin position="5"/>
        <end position="334"/>
    </location>
</feature>
<dbReference type="InterPro" id="IPR002656">
    <property type="entry name" value="Acyl_transf_3_dom"/>
</dbReference>
<keyword evidence="1" id="KW-0812">Transmembrane</keyword>
<keyword evidence="3" id="KW-0012">Acyltransferase</keyword>
<dbReference type="RefSeq" id="WP_044313835.1">
    <property type="nucleotide sequence ID" value="NZ_JXXD01000010.1"/>
</dbReference>
<dbReference type="GO" id="GO:0016020">
    <property type="term" value="C:membrane"/>
    <property type="evidence" value="ECO:0007669"/>
    <property type="project" value="TreeGrafter"/>
</dbReference>
<feature type="transmembrane region" description="Helical" evidence="1">
    <location>
        <begin position="257"/>
        <end position="274"/>
    </location>
</feature>
<accession>A0A0D7ECZ8</accession>
<keyword evidence="1" id="KW-1133">Transmembrane helix</keyword>
<reference evidence="3 4" key="1">
    <citation type="submission" date="2014-11" db="EMBL/GenBank/DDBJ databases">
        <title>Genomics and ecophysiology of heterotrophic nitrogen fixing bacteria isolated from estuarine surface water.</title>
        <authorList>
            <person name="Bentzon-Tilia M."/>
            <person name="Severin I."/>
            <person name="Hansen L.H."/>
            <person name="Riemann L."/>
        </authorList>
    </citation>
    <scope>NUCLEOTIDE SEQUENCE [LARGE SCALE GENOMIC DNA]</scope>
    <source>
        <strain evidence="3 4">BAL361</strain>
    </source>
</reference>
<dbReference type="PANTHER" id="PTHR23028">
    <property type="entry name" value="ACETYLTRANSFERASE"/>
    <property type="match status" value="1"/>
</dbReference>
<evidence type="ECO:0000256" key="1">
    <source>
        <dbReference type="SAM" id="Phobius"/>
    </source>
</evidence>
<proteinExistence type="predicted"/>
<protein>
    <submittedName>
        <fullName evidence="3">Acyltransferase</fullName>
    </submittedName>
</protein>
<dbReference type="Proteomes" id="UP000032439">
    <property type="component" value="Unassembled WGS sequence"/>
</dbReference>
<comment type="caution">
    <text evidence="3">The sequence shown here is derived from an EMBL/GenBank/DDBJ whole genome shotgun (WGS) entry which is preliminary data.</text>
</comment>
<keyword evidence="3" id="KW-0808">Transferase</keyword>
<feature type="transmembrane region" description="Helical" evidence="1">
    <location>
        <begin position="224"/>
        <end position="245"/>
    </location>
</feature>
<sequence>MSRLLGLDALRGVAALCVAYSHLIAKMKRDGHFDGLTSDLFLVSKTVLDVGKTSVLVLFALSGYFVVAALYKSRHRYERPVAAFVYQRFFRLFPLYWLSLLLGVMFPWDDPARVFSPAVIAINATMLQGFVFVENVIGLYWTLQIELTFYVLCIVIFALRLGGSAKRDLLFLLAQYAFTLLLAFLRYKLEMKLPVALPLMLSVCFLGALWKATDNGRAPDTGHYARIAVGLFYLFLLPICVLAYSRDTGLGETWYRYFVSYAMGVAVFIGATRISGKGLRWIAPLGGIGYIVFLAHPSVFAIAERLGFGAGALAIPGPLYIAVMLSLVTLFGFFVKRTLADPIQRYGDAVVSRRGRSIGERVVLPVRQDA</sequence>
<dbReference type="EMBL" id="JXXD01000010">
    <property type="protein sequence ID" value="KIZ38511.1"/>
    <property type="molecule type" value="Genomic_DNA"/>
</dbReference>
<evidence type="ECO:0000313" key="4">
    <source>
        <dbReference type="Proteomes" id="UP000032439"/>
    </source>
</evidence>
<gene>
    <name evidence="3" type="ORF">LO50_01235</name>
</gene>
<feature type="transmembrane region" description="Helical" evidence="1">
    <location>
        <begin position="53"/>
        <end position="71"/>
    </location>
</feature>